<dbReference type="Proteomes" id="UP001497482">
    <property type="component" value="Chromosome 12"/>
</dbReference>
<dbReference type="GO" id="GO:0005524">
    <property type="term" value="F:ATP binding"/>
    <property type="evidence" value="ECO:0007669"/>
    <property type="project" value="InterPro"/>
</dbReference>
<dbReference type="GO" id="GO:0006139">
    <property type="term" value="P:nucleobase-containing compound metabolic process"/>
    <property type="evidence" value="ECO:0007669"/>
    <property type="project" value="InterPro"/>
</dbReference>
<dbReference type="PANTHER" id="PTHR23359">
    <property type="entry name" value="NUCLEOTIDE KINASE"/>
    <property type="match status" value="1"/>
</dbReference>
<dbReference type="GO" id="GO:0019205">
    <property type="term" value="F:nucleobase-containing compound kinase activity"/>
    <property type="evidence" value="ECO:0007669"/>
    <property type="project" value="InterPro"/>
</dbReference>
<dbReference type="CDD" id="cd22967">
    <property type="entry name" value="DD_AK7"/>
    <property type="match status" value="1"/>
</dbReference>
<dbReference type="SUPFAM" id="SSF51735">
    <property type="entry name" value="NAD(P)-binding Rossmann-fold domains"/>
    <property type="match status" value="1"/>
</dbReference>
<accession>A0AAV2JL72</accession>
<feature type="region of interest" description="Disordered" evidence="4">
    <location>
        <begin position="589"/>
        <end position="611"/>
    </location>
</feature>
<reference evidence="5 6" key="1">
    <citation type="submission" date="2024-04" db="EMBL/GenBank/DDBJ databases">
        <authorList>
            <person name="Waldvogel A.-M."/>
            <person name="Schoenle A."/>
        </authorList>
    </citation>
    <scope>NUCLEOTIDE SEQUENCE [LARGE SCALE GENOMIC DNA]</scope>
</reference>
<name>A0AAV2JL72_KNICA</name>
<keyword evidence="6" id="KW-1185">Reference proteome</keyword>
<dbReference type="AlphaFoldDB" id="A0AAV2JL72"/>
<evidence type="ECO:0008006" key="7">
    <source>
        <dbReference type="Google" id="ProtNLM"/>
    </source>
</evidence>
<dbReference type="Pfam" id="PF05186">
    <property type="entry name" value="Dpy-30"/>
    <property type="match status" value="1"/>
</dbReference>
<evidence type="ECO:0000256" key="4">
    <source>
        <dbReference type="SAM" id="MobiDB-lite"/>
    </source>
</evidence>
<keyword evidence="2" id="KW-0547">Nucleotide-binding</keyword>
<dbReference type="PRINTS" id="PR00094">
    <property type="entry name" value="ADENYLTKNASE"/>
</dbReference>
<dbReference type="InterPro" id="IPR047499">
    <property type="entry name" value="DD_AK7"/>
</dbReference>
<dbReference type="SUPFAM" id="SSF52540">
    <property type="entry name" value="P-loop containing nucleoside triphosphate hydrolases"/>
    <property type="match status" value="1"/>
</dbReference>
<dbReference type="InterPro" id="IPR000850">
    <property type="entry name" value="Adenylat/UMP-CMP_kin"/>
</dbReference>
<dbReference type="InterPro" id="IPR027417">
    <property type="entry name" value="P-loop_NTPase"/>
</dbReference>
<proteinExistence type="predicted"/>
<evidence type="ECO:0000313" key="5">
    <source>
        <dbReference type="EMBL" id="CAL1576024.1"/>
    </source>
</evidence>
<gene>
    <name evidence="5" type="ORF">KC01_LOCUS7485</name>
</gene>
<evidence type="ECO:0000256" key="1">
    <source>
        <dbReference type="ARBA" id="ARBA00022679"/>
    </source>
</evidence>
<dbReference type="Gene3D" id="1.20.890.10">
    <property type="entry name" value="cAMP-dependent protein kinase regulatory subunit, dimerization-anchoring domain"/>
    <property type="match status" value="1"/>
</dbReference>
<dbReference type="Gene3D" id="3.40.50.300">
    <property type="entry name" value="P-loop containing nucleotide triphosphate hydrolases"/>
    <property type="match status" value="1"/>
</dbReference>
<evidence type="ECO:0000256" key="3">
    <source>
        <dbReference type="ARBA" id="ARBA00022777"/>
    </source>
</evidence>
<dbReference type="Gene3D" id="3.40.50.720">
    <property type="entry name" value="NAD(P)-binding Rossmann-like Domain"/>
    <property type="match status" value="1"/>
</dbReference>
<dbReference type="EMBL" id="OZ035834">
    <property type="protein sequence ID" value="CAL1576024.1"/>
    <property type="molecule type" value="Genomic_DNA"/>
</dbReference>
<keyword evidence="3" id="KW-0418">Kinase</keyword>
<dbReference type="Pfam" id="PF00406">
    <property type="entry name" value="ADK"/>
    <property type="match status" value="1"/>
</dbReference>
<evidence type="ECO:0000256" key="2">
    <source>
        <dbReference type="ARBA" id="ARBA00022741"/>
    </source>
</evidence>
<keyword evidence="1" id="KW-0808">Transferase</keyword>
<dbReference type="CDD" id="cd01428">
    <property type="entry name" value="ADK"/>
    <property type="match status" value="1"/>
</dbReference>
<dbReference type="InterPro" id="IPR007858">
    <property type="entry name" value="Dpy-30_motif"/>
</dbReference>
<evidence type="ECO:0000313" key="6">
    <source>
        <dbReference type="Proteomes" id="UP001497482"/>
    </source>
</evidence>
<dbReference type="InterPro" id="IPR036291">
    <property type="entry name" value="NAD(P)-bd_dom_sf"/>
</dbReference>
<organism evidence="5 6">
    <name type="scientific">Knipowitschia caucasica</name>
    <name type="common">Caucasian dwarf goby</name>
    <name type="synonym">Pomatoschistus caucasicus</name>
    <dbReference type="NCBI Taxonomy" id="637954"/>
    <lineage>
        <taxon>Eukaryota</taxon>
        <taxon>Metazoa</taxon>
        <taxon>Chordata</taxon>
        <taxon>Craniata</taxon>
        <taxon>Vertebrata</taxon>
        <taxon>Euteleostomi</taxon>
        <taxon>Actinopterygii</taxon>
        <taxon>Neopterygii</taxon>
        <taxon>Teleostei</taxon>
        <taxon>Neoteleostei</taxon>
        <taxon>Acanthomorphata</taxon>
        <taxon>Gobiaria</taxon>
        <taxon>Gobiiformes</taxon>
        <taxon>Gobioidei</taxon>
        <taxon>Gobiidae</taxon>
        <taxon>Gobiinae</taxon>
        <taxon>Knipowitschia</taxon>
    </lineage>
</organism>
<sequence length="689" mass="79243">MEKNKSLLKRIFINSIDSYSSKCIAKFLSECVAGAHDEEEEESLFSTSKEKAFEIVGTVSEASDEDRSHVLELYDQRNKEELLPKLLACDVIVYNITEHQEQVDEALWALTMIHNAMGNFTGQKMFILVSTVMTWACRKPIDPEDEERPFTDEDFRRRRPHPNFKAHNDLEKKVVKLGKTNKSMFSTCVLVSGMQYGMGEQIFHYFFKTSWEGQAPQIPIFGDGTNIVPTIHINDLAIVIQSVIEQRPRSYYLLAVDNSHNTLEEIVQAISNALGPGTTKKVPLTEAYLIRELTTMHIDCMTVNLRMESAHLAEQLSIPWQCEKGLVENMAQVVDQYRQNRGLQPLRICVMGPPAVGKSTVSKIICDLYKLHHVQLKPTITETIAQLTEAVQKDAQVESERAEESQELLINLTESMEQNKGLMEEQLLLKVVKDKLMTKPCLNQGFVLDGFPKTYDQAKDLYEVEDGEEEEEEMASNKLLPEVVFWLEGSDSQLKERVMNLPESEVVQHNYDSEHFLERLGRYRLRDSKDTTVADFYDQFNVTTVALDMANDNDPNCLSLLQKITETLGTPRNYGRSIEEVEEQERKELQEKRRKEAQRKAEEEEREAEEARHRAAHWEQWSRSLEELQQQEEELLEAQTSQMRSYLMEHVMPTLSQGILACCSAQPDDPLDFLAEYLIKNNPSNWTKL</sequence>
<protein>
    <recommendedName>
        <fullName evidence="7">Nucleoside-diphosphate kinase</fullName>
    </recommendedName>
</protein>